<accession>A0AAW0C2F3</accession>
<gene>
    <name evidence="1" type="ORF">VNI00_013377</name>
</gene>
<comment type="caution">
    <text evidence="1">The sequence shown here is derived from an EMBL/GenBank/DDBJ whole genome shotgun (WGS) entry which is preliminary data.</text>
</comment>
<dbReference type="Proteomes" id="UP001383192">
    <property type="component" value="Unassembled WGS sequence"/>
</dbReference>
<protein>
    <submittedName>
        <fullName evidence="1">Uncharacterized protein</fullName>
    </submittedName>
</protein>
<evidence type="ECO:0000313" key="1">
    <source>
        <dbReference type="EMBL" id="KAK7032203.1"/>
    </source>
</evidence>
<keyword evidence="2" id="KW-1185">Reference proteome</keyword>
<proteinExistence type="predicted"/>
<reference evidence="1 2" key="1">
    <citation type="submission" date="2024-01" db="EMBL/GenBank/DDBJ databases">
        <title>A draft genome for a cacao thread blight-causing isolate of Paramarasmius palmivorus.</title>
        <authorList>
            <person name="Baruah I.K."/>
            <person name="Bukari Y."/>
            <person name="Amoako-Attah I."/>
            <person name="Meinhardt L.W."/>
            <person name="Bailey B.A."/>
            <person name="Cohen S.P."/>
        </authorList>
    </citation>
    <scope>NUCLEOTIDE SEQUENCE [LARGE SCALE GENOMIC DNA]</scope>
    <source>
        <strain evidence="1 2">GH-12</strain>
    </source>
</reference>
<sequence>MAPSSIEDCRLYVTSKVELQSPPNIRHISIDLAVPHWEISHHLRVACSAATTQSLKVFTSDLYIDERALVSLFLRNLVSILPSINHLAIHPLEEPLQIALCQGYSSTLTHLTIHSAFSHTMTWNIIVFPHLEELNIIEDRSCALAQKDLGALFVQYVRAPLLRRISLIGATDIRLPTIFSVLSTFQSTIEEVRLLGNYLMYQSELLITELPMLPRVTSIYFEGSLGSEVLPEDEWILQCLPNIRKIVFVSDWASMERGGYELNWNRLQRCFEALVAADLRPTIVCGYRAVAPIKRDIYLRFFVNSLFKATNGWNITTLLEVEQEMCSPVYRTVLTGDEYKKRSIVRSRP</sequence>
<organism evidence="1 2">
    <name type="scientific">Paramarasmius palmivorus</name>
    <dbReference type="NCBI Taxonomy" id="297713"/>
    <lineage>
        <taxon>Eukaryota</taxon>
        <taxon>Fungi</taxon>
        <taxon>Dikarya</taxon>
        <taxon>Basidiomycota</taxon>
        <taxon>Agaricomycotina</taxon>
        <taxon>Agaricomycetes</taxon>
        <taxon>Agaricomycetidae</taxon>
        <taxon>Agaricales</taxon>
        <taxon>Marasmiineae</taxon>
        <taxon>Marasmiaceae</taxon>
        <taxon>Paramarasmius</taxon>
    </lineage>
</organism>
<evidence type="ECO:0000313" key="2">
    <source>
        <dbReference type="Proteomes" id="UP001383192"/>
    </source>
</evidence>
<dbReference type="EMBL" id="JAYKXP010000067">
    <property type="protein sequence ID" value="KAK7032203.1"/>
    <property type="molecule type" value="Genomic_DNA"/>
</dbReference>
<dbReference type="AlphaFoldDB" id="A0AAW0C2F3"/>
<name>A0AAW0C2F3_9AGAR</name>